<evidence type="ECO:0000313" key="3">
    <source>
        <dbReference type="Proteomes" id="UP000466307"/>
    </source>
</evidence>
<comment type="caution">
    <text evidence="2">The sequence shown here is derived from an EMBL/GenBank/DDBJ whole genome shotgun (WGS) entry which is preliminary data.</text>
</comment>
<organism evidence="2 3">
    <name type="scientific">Gordonia desulfuricans</name>
    <dbReference type="NCBI Taxonomy" id="89051"/>
    <lineage>
        <taxon>Bacteria</taxon>
        <taxon>Bacillati</taxon>
        <taxon>Actinomycetota</taxon>
        <taxon>Actinomycetes</taxon>
        <taxon>Mycobacteriales</taxon>
        <taxon>Gordoniaceae</taxon>
        <taxon>Gordonia</taxon>
    </lineage>
</organism>
<reference evidence="2 3" key="1">
    <citation type="submission" date="2020-01" db="EMBL/GenBank/DDBJ databases">
        <title>Investigation of new actinobacteria for the biodesulphurisation of diesel fuel.</title>
        <authorList>
            <person name="Athi Narayanan S.M."/>
        </authorList>
    </citation>
    <scope>NUCLEOTIDE SEQUENCE [LARGE SCALE GENOMIC DNA]</scope>
    <source>
        <strain evidence="2 3">213E</strain>
    </source>
</reference>
<gene>
    <name evidence="2" type="ORF">GYA93_17155</name>
</gene>
<dbReference type="RefSeq" id="WP_157079420.1">
    <property type="nucleotide sequence ID" value="NZ_JAADZU010000063.1"/>
</dbReference>
<evidence type="ECO:0000313" key="2">
    <source>
        <dbReference type="EMBL" id="NDK91295.1"/>
    </source>
</evidence>
<dbReference type="EMBL" id="JAADZU010000063">
    <property type="protein sequence ID" value="NDK91295.1"/>
    <property type="molecule type" value="Genomic_DNA"/>
</dbReference>
<feature type="signal peptide" evidence="1">
    <location>
        <begin position="1"/>
        <end position="25"/>
    </location>
</feature>
<proteinExistence type="predicted"/>
<keyword evidence="3" id="KW-1185">Reference proteome</keyword>
<dbReference type="AlphaFoldDB" id="A0A7K3LSN7"/>
<dbReference type="Proteomes" id="UP000466307">
    <property type="component" value="Unassembled WGS sequence"/>
</dbReference>
<evidence type="ECO:0008006" key="4">
    <source>
        <dbReference type="Google" id="ProtNLM"/>
    </source>
</evidence>
<keyword evidence="1" id="KW-0732">Signal</keyword>
<dbReference type="PROSITE" id="PS51257">
    <property type="entry name" value="PROKAR_LIPOPROTEIN"/>
    <property type="match status" value="1"/>
</dbReference>
<feature type="chain" id="PRO_5029886904" description="DUF3558 domain-containing protein" evidence="1">
    <location>
        <begin position="26"/>
        <end position="168"/>
    </location>
</feature>
<sequence length="168" mass="16993">MNKTTPMKRALLTTVGVGLLVLASAGCSDDQQPSAGSSSVAAAPSVGSAEWPIALDLIADLTGKGFHCTDEQVMPAQTEFIESAAKCRTGPATGGGIYVYAFTFGAPVQPQSALQAKTAGNSIRRGPAKSAYVSDANWIVECPDGDSGGPGETACKAAQKTIGGTLTQ</sequence>
<name>A0A7K3LSN7_9ACTN</name>
<accession>A0A7K3LSN7</accession>
<protein>
    <recommendedName>
        <fullName evidence="4">DUF3558 domain-containing protein</fullName>
    </recommendedName>
</protein>
<evidence type="ECO:0000256" key="1">
    <source>
        <dbReference type="SAM" id="SignalP"/>
    </source>
</evidence>